<proteinExistence type="predicted"/>
<comment type="caution">
    <text evidence="1">The sequence shown here is derived from an EMBL/GenBank/DDBJ whole genome shotgun (WGS) entry which is preliminary data.</text>
</comment>
<name>A0A4Y9ZTH0_9AGAM</name>
<dbReference type="AlphaFoldDB" id="A0A4Y9ZTH0"/>
<feature type="non-terminal residue" evidence="1">
    <location>
        <position position="54"/>
    </location>
</feature>
<reference evidence="1 2" key="1">
    <citation type="submission" date="2019-02" db="EMBL/GenBank/DDBJ databases">
        <title>Genome sequencing of the rare red list fungi Hericium alpestre (H. flagellum).</title>
        <authorList>
            <person name="Buettner E."/>
            <person name="Kellner H."/>
        </authorList>
    </citation>
    <scope>NUCLEOTIDE SEQUENCE [LARGE SCALE GENOMIC DNA]</scope>
    <source>
        <strain evidence="1 2">DSM 108284</strain>
    </source>
</reference>
<keyword evidence="2" id="KW-1185">Reference proteome</keyword>
<evidence type="ECO:0000313" key="2">
    <source>
        <dbReference type="Proteomes" id="UP000298061"/>
    </source>
</evidence>
<dbReference type="Proteomes" id="UP000298061">
    <property type="component" value="Unassembled WGS sequence"/>
</dbReference>
<dbReference type="EMBL" id="SFCI01000887">
    <property type="protein sequence ID" value="TFY77534.1"/>
    <property type="molecule type" value="Genomic_DNA"/>
</dbReference>
<sequence length="54" mass="6244">MSNQGQDAKFFQRGKIQEFRAELQAAETKDKKFIKRKTVLKKIVANITMGNDSR</sequence>
<accession>A0A4Y9ZTH0</accession>
<evidence type="ECO:0000313" key="1">
    <source>
        <dbReference type="EMBL" id="TFY77534.1"/>
    </source>
</evidence>
<dbReference type="OrthoDB" id="10254310at2759"/>
<gene>
    <name evidence="1" type="ORF">EWM64_g6476</name>
</gene>
<protein>
    <submittedName>
        <fullName evidence="1">Uncharacterized protein</fullName>
    </submittedName>
</protein>
<dbReference type="STRING" id="135208.A0A4Y9ZTH0"/>
<organism evidence="1 2">
    <name type="scientific">Hericium alpestre</name>
    <dbReference type="NCBI Taxonomy" id="135208"/>
    <lineage>
        <taxon>Eukaryota</taxon>
        <taxon>Fungi</taxon>
        <taxon>Dikarya</taxon>
        <taxon>Basidiomycota</taxon>
        <taxon>Agaricomycotina</taxon>
        <taxon>Agaricomycetes</taxon>
        <taxon>Russulales</taxon>
        <taxon>Hericiaceae</taxon>
        <taxon>Hericium</taxon>
    </lineage>
</organism>